<name>K9TEW7_9CYAN</name>
<dbReference type="EMBL" id="CP003607">
    <property type="protein sequence ID" value="AFY81402.1"/>
    <property type="molecule type" value="Genomic_DNA"/>
</dbReference>
<dbReference type="STRING" id="56110.Oscil6304_1710"/>
<dbReference type="InterPro" id="IPR029063">
    <property type="entry name" value="SAM-dependent_MTases_sf"/>
</dbReference>
<evidence type="ECO:0000313" key="2">
    <source>
        <dbReference type="EMBL" id="AFY81402.1"/>
    </source>
</evidence>
<dbReference type="InParanoid" id="K9TEW7"/>
<dbReference type="eggNOG" id="COG2226">
    <property type="taxonomic scope" value="Bacteria"/>
</dbReference>
<protein>
    <submittedName>
        <fullName evidence="2">Methylase involved in ubiquinone/menaquinone biosynthesis</fullName>
    </submittedName>
</protein>
<dbReference type="GO" id="GO:0008757">
    <property type="term" value="F:S-adenosylmethionine-dependent methyltransferase activity"/>
    <property type="evidence" value="ECO:0007669"/>
    <property type="project" value="InterPro"/>
</dbReference>
<dbReference type="CDD" id="cd02440">
    <property type="entry name" value="AdoMet_MTases"/>
    <property type="match status" value="1"/>
</dbReference>
<dbReference type="Proteomes" id="UP000010367">
    <property type="component" value="Chromosome"/>
</dbReference>
<reference evidence="2 3" key="1">
    <citation type="submission" date="2012-06" db="EMBL/GenBank/DDBJ databases">
        <title>Finished chromosome of genome of Oscillatoria acuminata PCC 6304.</title>
        <authorList>
            <consortium name="US DOE Joint Genome Institute"/>
            <person name="Gugger M."/>
            <person name="Coursin T."/>
            <person name="Rippka R."/>
            <person name="Tandeau De Marsac N."/>
            <person name="Huntemann M."/>
            <person name="Wei C.-L."/>
            <person name="Han J."/>
            <person name="Detter J.C."/>
            <person name="Han C."/>
            <person name="Tapia R."/>
            <person name="Davenport K."/>
            <person name="Daligault H."/>
            <person name="Erkkila T."/>
            <person name="Gu W."/>
            <person name="Munk A.C.C."/>
            <person name="Teshima H."/>
            <person name="Xu Y."/>
            <person name="Chain P."/>
            <person name="Chen A."/>
            <person name="Krypides N."/>
            <person name="Mavromatis K."/>
            <person name="Markowitz V."/>
            <person name="Szeto E."/>
            <person name="Ivanova N."/>
            <person name="Mikhailova N."/>
            <person name="Ovchinnikova G."/>
            <person name="Pagani I."/>
            <person name="Pati A."/>
            <person name="Goodwin L."/>
            <person name="Peters L."/>
            <person name="Pitluck S."/>
            <person name="Woyke T."/>
            <person name="Kerfeld C."/>
        </authorList>
    </citation>
    <scope>NUCLEOTIDE SEQUENCE [LARGE SCALE GENOMIC DNA]</scope>
    <source>
        <strain evidence="2 3">PCC 6304</strain>
    </source>
</reference>
<keyword evidence="2" id="KW-0830">Ubiquinone</keyword>
<keyword evidence="3" id="KW-1185">Reference proteome</keyword>
<evidence type="ECO:0000313" key="3">
    <source>
        <dbReference type="Proteomes" id="UP000010367"/>
    </source>
</evidence>
<gene>
    <name evidence="2" type="ORF">Oscil6304_1710</name>
</gene>
<dbReference type="InterPro" id="IPR013216">
    <property type="entry name" value="Methyltransf_11"/>
</dbReference>
<dbReference type="Gene3D" id="3.40.50.150">
    <property type="entry name" value="Vaccinia Virus protein VP39"/>
    <property type="match status" value="1"/>
</dbReference>
<dbReference type="InterPro" id="IPR052356">
    <property type="entry name" value="Thiol_S-MT"/>
</dbReference>
<dbReference type="SUPFAM" id="SSF53335">
    <property type="entry name" value="S-adenosyl-L-methionine-dependent methyltransferases"/>
    <property type="match status" value="1"/>
</dbReference>
<dbReference type="GO" id="GO:0032259">
    <property type="term" value="P:methylation"/>
    <property type="evidence" value="ECO:0007669"/>
    <property type="project" value="UniProtKB-KW"/>
</dbReference>
<sequence length="299" mass="35025">MDVYDCGFKKMNDEISELRSWLKTKIQIEAETYFGVTDQEWIERATTNWFDDSNNYDGRWSLIELRLEQVGKVLDMSGGCGTFVLFGLQSGYDVWGVEPEKWKREYFQQKILASNYSKSFLNKMIEGVGESLPFEDGCFDIVTTYQTLEHVQCVEQCLLEMLRVLRPGGVLYIRCPNYNSFFEPHYRLPFLPKMNKRLASIYLQLLQKPTLGLSTLQWTTESEIIEHICSSGYICNIQKNTSYFSDRRKSKIRGYLPEKVKLEGLVLLINLAYDGYLKIKQLTHLFKIERNVDLWIVKK</sequence>
<keyword evidence="2" id="KW-0489">Methyltransferase</keyword>
<dbReference type="HOGENOM" id="CLU_930127_0_0_3"/>
<dbReference type="AlphaFoldDB" id="K9TEW7"/>
<dbReference type="PANTHER" id="PTHR45036">
    <property type="entry name" value="METHYLTRANSFERASE LIKE 7B"/>
    <property type="match status" value="1"/>
</dbReference>
<organism evidence="2 3">
    <name type="scientific">Oscillatoria acuminata PCC 6304</name>
    <dbReference type="NCBI Taxonomy" id="56110"/>
    <lineage>
        <taxon>Bacteria</taxon>
        <taxon>Bacillati</taxon>
        <taxon>Cyanobacteriota</taxon>
        <taxon>Cyanophyceae</taxon>
        <taxon>Oscillatoriophycideae</taxon>
        <taxon>Oscillatoriales</taxon>
        <taxon>Oscillatoriaceae</taxon>
        <taxon>Oscillatoria</taxon>
    </lineage>
</organism>
<proteinExistence type="predicted"/>
<dbReference type="Pfam" id="PF08241">
    <property type="entry name" value="Methyltransf_11"/>
    <property type="match status" value="1"/>
</dbReference>
<evidence type="ECO:0000259" key="1">
    <source>
        <dbReference type="Pfam" id="PF08241"/>
    </source>
</evidence>
<dbReference type="PANTHER" id="PTHR45036:SF1">
    <property type="entry name" value="METHYLTRANSFERASE LIKE 7A"/>
    <property type="match status" value="1"/>
</dbReference>
<accession>K9TEW7</accession>
<feature type="domain" description="Methyltransferase type 11" evidence="1">
    <location>
        <begin position="75"/>
        <end position="173"/>
    </location>
</feature>
<keyword evidence="2" id="KW-0808">Transferase</keyword>
<dbReference type="KEGG" id="oac:Oscil6304_1710"/>